<dbReference type="InterPro" id="IPR018958">
    <property type="entry name" value="Knr4/Smi1-like_dom"/>
</dbReference>
<feature type="domain" description="Knr4/Smi1-like" evidence="1">
    <location>
        <begin position="25"/>
        <end position="161"/>
    </location>
</feature>
<sequence>MFDTIDFNNFWKESDYISEVCTGENLTDEMVQYAEQKLGYKFPESYIVLMKTRNGGKPLNTVWFDDRNRYRVDVDEIFSISEDKKDSLFGTYGNEFWYEEWEYPRNVGIIIADTISGGHEMIYLDYRGCGKNGEPKVSLCSAEDDHEIIVLANSFEEFILGLTPSEEIYYQNL</sequence>
<evidence type="ECO:0000313" key="3">
    <source>
        <dbReference type="Proteomes" id="UP000237883"/>
    </source>
</evidence>
<dbReference type="Proteomes" id="UP000237883">
    <property type="component" value="Chromosome"/>
</dbReference>
<dbReference type="InterPro" id="IPR037883">
    <property type="entry name" value="Knr4/Smi1-like_sf"/>
</dbReference>
<keyword evidence="3" id="KW-1185">Reference proteome</keyword>
<dbReference type="Gene3D" id="3.40.1580.10">
    <property type="entry name" value="SMI1/KNR4-like"/>
    <property type="match status" value="1"/>
</dbReference>
<accession>A0A2S0L6Q1</accession>
<dbReference type="Pfam" id="PF09346">
    <property type="entry name" value="SMI1_KNR4"/>
    <property type="match status" value="1"/>
</dbReference>
<protein>
    <submittedName>
        <fullName evidence="2">SMI1/KNR4 family protein</fullName>
    </submittedName>
</protein>
<dbReference type="SMART" id="SM00860">
    <property type="entry name" value="SMI1_KNR4"/>
    <property type="match status" value="1"/>
</dbReference>
<name>A0A2S0L6Q1_9FIRM</name>
<dbReference type="OrthoDB" id="4827574at2"/>
<evidence type="ECO:0000313" key="2">
    <source>
        <dbReference type="EMBL" id="AVM48960.1"/>
    </source>
</evidence>
<evidence type="ECO:0000259" key="1">
    <source>
        <dbReference type="SMART" id="SM00860"/>
    </source>
</evidence>
<dbReference type="SUPFAM" id="SSF160631">
    <property type="entry name" value="SMI1/KNR4-like"/>
    <property type="match status" value="1"/>
</dbReference>
<gene>
    <name evidence="2" type="ORF">C5Q96_06270</name>
</gene>
<organism evidence="2 3">
    <name type="scientific">Mogibacterium diversum</name>
    <dbReference type="NCBI Taxonomy" id="114527"/>
    <lineage>
        <taxon>Bacteria</taxon>
        <taxon>Bacillati</taxon>
        <taxon>Bacillota</taxon>
        <taxon>Clostridia</taxon>
        <taxon>Peptostreptococcales</taxon>
        <taxon>Anaerovoracaceae</taxon>
        <taxon>Mogibacterium</taxon>
    </lineage>
</organism>
<proteinExistence type="predicted"/>
<reference evidence="3" key="1">
    <citation type="submission" date="2018-02" db="EMBL/GenBank/DDBJ databases">
        <authorList>
            <person name="Holder M.E."/>
            <person name="Ajami N.J."/>
            <person name="Petrosino J.F."/>
        </authorList>
    </citation>
    <scope>NUCLEOTIDE SEQUENCE [LARGE SCALE GENOMIC DNA]</scope>
    <source>
        <strain evidence="3">CCUG 47132</strain>
    </source>
</reference>
<dbReference type="EMBL" id="CP027228">
    <property type="protein sequence ID" value="AVM48960.1"/>
    <property type="molecule type" value="Genomic_DNA"/>
</dbReference>
<dbReference type="KEGG" id="mdv:C5Q96_06270"/>
<dbReference type="AlphaFoldDB" id="A0A2S0L6Q1"/>